<dbReference type="SUPFAM" id="SSF46955">
    <property type="entry name" value="Putative DNA-binding domain"/>
    <property type="match status" value="1"/>
</dbReference>
<dbReference type="Gene3D" id="3.90.105.50">
    <property type="match status" value="1"/>
</dbReference>
<dbReference type="InterPro" id="IPR010093">
    <property type="entry name" value="SinI_DNA-bd"/>
</dbReference>
<organism evidence="2 3">
    <name type="scientific">Prevotella aurantiaca</name>
    <dbReference type="NCBI Taxonomy" id="596085"/>
    <lineage>
        <taxon>Bacteria</taxon>
        <taxon>Pseudomonadati</taxon>
        <taxon>Bacteroidota</taxon>
        <taxon>Bacteroidia</taxon>
        <taxon>Bacteroidales</taxon>
        <taxon>Prevotellaceae</taxon>
        <taxon>Prevotella</taxon>
    </lineage>
</organism>
<protein>
    <submittedName>
        <fullName evidence="2">Helix-turn-helix domain-containing protein</fullName>
    </submittedName>
</protein>
<evidence type="ECO:0000259" key="1">
    <source>
        <dbReference type="Pfam" id="PF12728"/>
    </source>
</evidence>
<accession>A0A930MZK0</accession>
<name>A0A930MZK0_9BACT</name>
<dbReference type="RefSeq" id="WP_273159568.1">
    <property type="nucleotide sequence ID" value="NZ_JABZSJ010000026.1"/>
</dbReference>
<evidence type="ECO:0000313" key="3">
    <source>
        <dbReference type="Proteomes" id="UP000771736"/>
    </source>
</evidence>
<dbReference type="AlphaFoldDB" id="A0A930MZK0"/>
<gene>
    <name evidence="2" type="ORF">HXN26_05980</name>
</gene>
<dbReference type="GO" id="GO:0003677">
    <property type="term" value="F:DNA binding"/>
    <property type="evidence" value="ECO:0007669"/>
    <property type="project" value="InterPro"/>
</dbReference>
<dbReference type="InterPro" id="IPR009061">
    <property type="entry name" value="DNA-bd_dom_put_sf"/>
</dbReference>
<reference evidence="2" key="1">
    <citation type="submission" date="2020-04" db="EMBL/GenBank/DDBJ databases">
        <title>Deep metagenomics examines the oral microbiome during advanced dental caries in children, revealing novel taxa and co-occurrences with host molecules.</title>
        <authorList>
            <person name="Baker J.L."/>
            <person name="Morton J.T."/>
            <person name="Dinis M."/>
            <person name="Alvarez R."/>
            <person name="Tran N.C."/>
            <person name="Knight R."/>
            <person name="Edlund A."/>
        </authorList>
    </citation>
    <scope>NUCLEOTIDE SEQUENCE</scope>
    <source>
        <strain evidence="2">JCVI_44_bin.5</strain>
    </source>
</reference>
<dbReference type="Pfam" id="PF12728">
    <property type="entry name" value="HTH_17"/>
    <property type="match status" value="1"/>
</dbReference>
<dbReference type="Proteomes" id="UP000771736">
    <property type="component" value="Unassembled WGS sequence"/>
</dbReference>
<dbReference type="NCBIfam" id="TIGR01764">
    <property type="entry name" value="excise"/>
    <property type="match status" value="1"/>
</dbReference>
<dbReference type="InterPro" id="IPR038148">
    <property type="entry name" value="Tn1545/Tn916_Xis"/>
</dbReference>
<sequence>MDNNNFLTAREAADYLGFALSYLYKLTSTHKVPFYTPTGKHILFKRSELEEWVNNSRVATNDELVAKAQTNIMKKGGKL</sequence>
<feature type="domain" description="Helix-turn-helix" evidence="1">
    <location>
        <begin position="6"/>
        <end position="55"/>
    </location>
</feature>
<evidence type="ECO:0000313" key="2">
    <source>
        <dbReference type="EMBL" id="MBF1384386.1"/>
    </source>
</evidence>
<comment type="caution">
    <text evidence="2">The sequence shown here is derived from an EMBL/GenBank/DDBJ whole genome shotgun (WGS) entry which is preliminary data.</text>
</comment>
<proteinExistence type="predicted"/>
<dbReference type="InterPro" id="IPR041657">
    <property type="entry name" value="HTH_17"/>
</dbReference>
<dbReference type="EMBL" id="JABZSJ010000026">
    <property type="protein sequence ID" value="MBF1384386.1"/>
    <property type="molecule type" value="Genomic_DNA"/>
</dbReference>